<proteinExistence type="predicted"/>
<gene>
    <name evidence="2" type="ORF">VP395_00590</name>
</gene>
<evidence type="ECO:0000313" key="3">
    <source>
        <dbReference type="Proteomes" id="UP001416393"/>
    </source>
</evidence>
<name>A0ABV0A5M7_9FLAO</name>
<organism evidence="2 3">
    <name type="scientific">Mariniflexile soesokkakense</name>
    <dbReference type="NCBI Taxonomy" id="1343160"/>
    <lineage>
        <taxon>Bacteria</taxon>
        <taxon>Pseudomonadati</taxon>
        <taxon>Bacteroidota</taxon>
        <taxon>Flavobacteriia</taxon>
        <taxon>Flavobacteriales</taxon>
        <taxon>Flavobacteriaceae</taxon>
        <taxon>Mariniflexile</taxon>
    </lineage>
</organism>
<sequence length="79" mass="9322">MEDYIHADSTNEHHGENDSSHEDLPFHNTHFCSHTFLFYAPSFVYQFGTVEFKSRIKYIDFNKSFTSEYLDSLLQPPRG</sequence>
<protein>
    <submittedName>
        <fullName evidence="2">Uncharacterized protein</fullName>
    </submittedName>
</protein>
<comment type="caution">
    <text evidence="2">The sequence shown here is derived from an EMBL/GenBank/DDBJ whole genome shotgun (WGS) entry which is preliminary data.</text>
</comment>
<dbReference type="Proteomes" id="UP001416393">
    <property type="component" value="Unassembled WGS sequence"/>
</dbReference>
<accession>A0ABV0A5M7</accession>
<dbReference type="EMBL" id="JAZHYP010000001">
    <property type="protein sequence ID" value="MEN3322209.1"/>
    <property type="molecule type" value="Genomic_DNA"/>
</dbReference>
<dbReference type="RefSeq" id="WP_346239752.1">
    <property type="nucleotide sequence ID" value="NZ_JAZHYP010000001.1"/>
</dbReference>
<reference evidence="2 3" key="1">
    <citation type="submission" date="2024-01" db="EMBL/GenBank/DDBJ databases">
        <title>Mariniflexile litorale sp. nov., isolated from the shallow sediments of the Sea of Japan.</title>
        <authorList>
            <person name="Romanenko L."/>
            <person name="Bystritskaya E."/>
            <person name="Isaeva M."/>
        </authorList>
    </citation>
    <scope>NUCLEOTIDE SEQUENCE [LARGE SCALE GENOMIC DNA]</scope>
    <source>
        <strain evidence="2 3">KCTC 32427</strain>
    </source>
</reference>
<keyword evidence="3" id="KW-1185">Reference proteome</keyword>
<feature type="region of interest" description="Disordered" evidence="1">
    <location>
        <begin position="1"/>
        <end position="21"/>
    </location>
</feature>
<evidence type="ECO:0000313" key="2">
    <source>
        <dbReference type="EMBL" id="MEN3322209.1"/>
    </source>
</evidence>
<evidence type="ECO:0000256" key="1">
    <source>
        <dbReference type="SAM" id="MobiDB-lite"/>
    </source>
</evidence>